<evidence type="ECO:0000313" key="2">
    <source>
        <dbReference type="Proteomes" id="UP001056855"/>
    </source>
</evidence>
<evidence type="ECO:0000313" key="1">
    <source>
        <dbReference type="EMBL" id="UTF55699.1"/>
    </source>
</evidence>
<name>A0A9E7NEU6_9EURY</name>
<proteinExistence type="predicted"/>
<dbReference type="RefSeq" id="WP_254160995.1">
    <property type="nucleotide sequence ID" value="NZ_CP100356.1"/>
</dbReference>
<geneLocation type="plasmid" evidence="1 2">
    <name>unnamed1</name>
</geneLocation>
<dbReference type="AlphaFoldDB" id="A0A9E7NEU6"/>
<dbReference type="GeneID" id="73292094"/>
<keyword evidence="1" id="KW-0614">Plasmid</keyword>
<accession>A0A9E7NEU6</accession>
<reference evidence="1" key="1">
    <citation type="submission" date="2022-06" db="EMBL/GenBank/DDBJ databases">
        <title>Diverse halophilic archaea isolated from saline environments.</title>
        <authorList>
            <person name="Cui H.-L."/>
        </authorList>
    </citation>
    <scope>NUCLEOTIDE SEQUENCE</scope>
    <source>
        <strain evidence="1">WLHS1</strain>
        <plasmid evidence="1">unnamed1</plasmid>
    </source>
</reference>
<organism evidence="1 2">
    <name type="scientific">Natronosalvus rutilus</name>
    <dbReference type="NCBI Taxonomy" id="2953753"/>
    <lineage>
        <taxon>Archaea</taxon>
        <taxon>Methanobacteriati</taxon>
        <taxon>Methanobacteriota</taxon>
        <taxon>Stenosarchaea group</taxon>
        <taxon>Halobacteria</taxon>
        <taxon>Halobacteriales</taxon>
        <taxon>Natrialbaceae</taxon>
        <taxon>Natronosalvus</taxon>
    </lineage>
</organism>
<gene>
    <name evidence="1" type="ORF">NGM29_18570</name>
</gene>
<dbReference type="Proteomes" id="UP001056855">
    <property type="component" value="Plasmid unnamed1"/>
</dbReference>
<dbReference type="EMBL" id="CP100356">
    <property type="protein sequence ID" value="UTF55699.1"/>
    <property type="molecule type" value="Genomic_DNA"/>
</dbReference>
<protein>
    <submittedName>
        <fullName evidence="1">Uncharacterized protein</fullName>
    </submittedName>
</protein>
<sequence>MTHDWSPRLAVNDDGDVAYTFFPEEGANLALNQTEVHVTDGETDSVLTTSLERAVEGGPV</sequence>
<keyword evidence="2" id="KW-1185">Reference proteome</keyword>
<dbReference type="KEGG" id="sawl:NGM29_18570"/>